<evidence type="ECO:0000256" key="7">
    <source>
        <dbReference type="ARBA" id="ARBA00022777"/>
    </source>
</evidence>
<evidence type="ECO:0000256" key="6">
    <source>
        <dbReference type="ARBA" id="ARBA00022692"/>
    </source>
</evidence>
<evidence type="ECO:0000259" key="13">
    <source>
        <dbReference type="PROSITE" id="PS50906"/>
    </source>
</evidence>
<dbReference type="SMART" id="SM00387">
    <property type="entry name" value="HATPase_c"/>
    <property type="match status" value="1"/>
</dbReference>
<keyword evidence="6 11" id="KW-0812">Transmembrane</keyword>
<organism evidence="14 15">
    <name type="scientific">Streptomyces zhaozhouensis</name>
    <dbReference type="NCBI Taxonomy" id="1300267"/>
    <lineage>
        <taxon>Bacteria</taxon>
        <taxon>Bacillati</taxon>
        <taxon>Actinomycetota</taxon>
        <taxon>Actinomycetes</taxon>
        <taxon>Kitasatosporales</taxon>
        <taxon>Streptomycetaceae</taxon>
        <taxon>Streptomyces</taxon>
    </lineage>
</organism>
<dbReference type="SUPFAM" id="SSF55874">
    <property type="entry name" value="ATPase domain of HSP90 chaperone/DNA topoisomerase II/histidine kinase"/>
    <property type="match status" value="1"/>
</dbReference>
<feature type="region of interest" description="Disordered" evidence="10">
    <location>
        <begin position="650"/>
        <end position="721"/>
    </location>
</feature>
<evidence type="ECO:0000256" key="5">
    <source>
        <dbReference type="ARBA" id="ARBA00022679"/>
    </source>
</evidence>
<feature type="compositionally biased region" description="Basic and acidic residues" evidence="10">
    <location>
        <begin position="964"/>
        <end position="974"/>
    </location>
</feature>
<dbReference type="InterPro" id="IPR036890">
    <property type="entry name" value="HATPase_C_sf"/>
</dbReference>
<dbReference type="AlphaFoldDB" id="A0A286E4B6"/>
<dbReference type="InterPro" id="IPR003594">
    <property type="entry name" value="HATPase_dom"/>
</dbReference>
<evidence type="ECO:0000313" key="14">
    <source>
        <dbReference type="EMBL" id="SOD65750.1"/>
    </source>
</evidence>
<dbReference type="SMART" id="SM00304">
    <property type="entry name" value="HAMP"/>
    <property type="match status" value="1"/>
</dbReference>
<feature type="domain" description="NIT" evidence="13">
    <location>
        <begin position="63"/>
        <end position="309"/>
    </location>
</feature>
<keyword evidence="7 14" id="KW-0418">Kinase</keyword>
<feature type="transmembrane region" description="Helical" evidence="11">
    <location>
        <begin position="20"/>
        <end position="40"/>
    </location>
</feature>
<evidence type="ECO:0000313" key="15">
    <source>
        <dbReference type="Proteomes" id="UP000219072"/>
    </source>
</evidence>
<dbReference type="Gene3D" id="6.10.340.10">
    <property type="match status" value="1"/>
</dbReference>
<keyword evidence="8 11" id="KW-1133">Transmembrane helix</keyword>
<feature type="compositionally biased region" description="Basic and acidic residues" evidence="10">
    <location>
        <begin position="848"/>
        <end position="861"/>
    </location>
</feature>
<comment type="catalytic activity">
    <reaction evidence="1">
        <text>ATP + protein L-histidine = ADP + protein N-phospho-L-histidine.</text>
        <dbReference type="EC" id="2.7.13.3"/>
    </reaction>
</comment>
<evidence type="ECO:0000256" key="1">
    <source>
        <dbReference type="ARBA" id="ARBA00000085"/>
    </source>
</evidence>
<sequence>MSGIRDRRSDPRTSRRSLRISLALPVLIAALTLTGLWGWAGSSLVGDSLTLGSDADRAESVGEPTRELIACLQGERRATAAWLADDDSASLDTVDEARAATDAAVERFRGSRSELESGSSTVRGWAGRLDGSLGELDQRRSAVDDGELTGAEAHRAFTETVTEAIALLDAAHRMSDAALSHRAIAATDLLELDEAFSRQDALLYTAAEEGVDQEAVRQAHAQALALQSQTRTALDIGDLPQQQADAYESLVETAQFAELIAVEAPGQDGANALPGDATTWREAADAVGTELRTVSDDTFASAASDASDRSTRMLIGAALGTVLALAVLVGAVLLTLRATRSLTTRLTALRESADEVSDVTLPRMVERMGHDGKLEPPAPPADESYGDDEVGRLAEALRRQRQQVIETIIQQARGREGSEIVFLGLARRTQILINRIIPKLDQLEREHQDSRLLKDIFAVDHLATRVRRHTENLLILGGAMPGRRWGEPVPIYEVMRSAISETEDYSRVEAPPAPRVALTGRAVADVVHLLAELIENGTSFSPPDTKVSVSAQTVARGRLAVEIIDRGLGMSEAEYTRLNNLLADPPKLDMMTLGEAPRLGLFVVARLAKRHGLEVVLRSSPYGGTLAVVLLPNELLEEGSSILSGIMGEAARAAAESQPEPEPERDQWENTQVLTPPQPSEFDALAGGRTIGSGLEPAPSLGGERSEPDLVGVGSSDAPPASEVHVPAGGEGHAFAGDQAVAPQHTTAPPVVEPHEVETEALPHPPTVYDDSGYPAYGGAGLLPSTPSTPSTPPASHPAGAAERSTPPPGGREGRPTGGPAPSRVGPGHSGSGLPTRGTAPSGVPVDKAVDSAEDMPRAHSDVTTTGTEAPRTIDATPGPGAGSGTPLKLPVRVRGERLADQLRAEAHLRPGADDEDRARPLSPGQAGATMAAIQSGNKRARFPQPAPSAEGHDPQERPAGYHTDADPVRKEQR</sequence>
<reference evidence="14 15" key="1">
    <citation type="submission" date="2017-09" db="EMBL/GenBank/DDBJ databases">
        <authorList>
            <person name="Ehlers B."/>
            <person name="Leendertz F.H."/>
        </authorList>
    </citation>
    <scope>NUCLEOTIDE SEQUENCE [LARGE SCALE GENOMIC DNA]</scope>
    <source>
        <strain evidence="14 15">CGMCC 4.7095</strain>
    </source>
</reference>
<dbReference type="Pfam" id="PF08376">
    <property type="entry name" value="NIT"/>
    <property type="match status" value="1"/>
</dbReference>
<dbReference type="EC" id="2.7.13.3" evidence="3"/>
<evidence type="ECO:0000256" key="2">
    <source>
        <dbReference type="ARBA" id="ARBA00004370"/>
    </source>
</evidence>
<dbReference type="Pfam" id="PF02518">
    <property type="entry name" value="HATPase_c"/>
    <property type="match status" value="1"/>
</dbReference>
<dbReference type="Gene3D" id="3.30.565.10">
    <property type="entry name" value="Histidine kinase-like ATPase, C-terminal domain"/>
    <property type="match status" value="1"/>
</dbReference>
<name>A0A286E4B6_9ACTN</name>
<dbReference type="EMBL" id="OCNE01000023">
    <property type="protein sequence ID" value="SOD65750.1"/>
    <property type="molecule type" value="Genomic_DNA"/>
</dbReference>
<gene>
    <name evidence="14" type="ORF">SAMN06297387_12333</name>
</gene>
<feature type="domain" description="HAMP" evidence="12">
    <location>
        <begin position="340"/>
        <end position="409"/>
    </location>
</feature>
<dbReference type="RefSeq" id="WP_097233520.1">
    <property type="nucleotide sequence ID" value="NZ_OCNE01000023.1"/>
</dbReference>
<evidence type="ECO:0000256" key="3">
    <source>
        <dbReference type="ARBA" id="ARBA00012438"/>
    </source>
</evidence>
<keyword evidence="9" id="KW-0902">Two-component regulatory system</keyword>
<proteinExistence type="predicted"/>
<feature type="compositionally biased region" description="Basic and acidic residues" evidence="10">
    <location>
        <begin position="894"/>
        <end position="920"/>
    </location>
</feature>
<evidence type="ECO:0000256" key="4">
    <source>
        <dbReference type="ARBA" id="ARBA00022553"/>
    </source>
</evidence>
<dbReference type="PANTHER" id="PTHR45436">
    <property type="entry name" value="SENSOR HISTIDINE KINASE YKOH"/>
    <property type="match status" value="1"/>
</dbReference>
<keyword evidence="15" id="KW-1185">Reference proteome</keyword>
<feature type="region of interest" description="Disordered" evidence="10">
    <location>
        <begin position="762"/>
        <end position="974"/>
    </location>
</feature>
<keyword evidence="11" id="KW-0472">Membrane</keyword>
<accession>A0A286E4B6</accession>
<dbReference type="PROSITE" id="PS50906">
    <property type="entry name" value="NIT"/>
    <property type="match status" value="1"/>
</dbReference>
<dbReference type="InterPro" id="IPR003660">
    <property type="entry name" value="HAMP_dom"/>
</dbReference>
<keyword evidence="5" id="KW-0808">Transferase</keyword>
<dbReference type="GO" id="GO:0004673">
    <property type="term" value="F:protein histidine kinase activity"/>
    <property type="evidence" value="ECO:0007669"/>
    <property type="project" value="UniProtKB-EC"/>
</dbReference>
<comment type="subcellular location">
    <subcellularLocation>
        <location evidence="2">Membrane</location>
    </subcellularLocation>
</comment>
<dbReference type="PROSITE" id="PS50885">
    <property type="entry name" value="HAMP"/>
    <property type="match status" value="1"/>
</dbReference>
<dbReference type="GO" id="GO:0005886">
    <property type="term" value="C:plasma membrane"/>
    <property type="evidence" value="ECO:0007669"/>
    <property type="project" value="TreeGrafter"/>
</dbReference>
<dbReference type="InterPro" id="IPR013587">
    <property type="entry name" value="Nitrate/nitrite_sensing"/>
</dbReference>
<dbReference type="InterPro" id="IPR010910">
    <property type="entry name" value="Nitrate/nitrite_sensing_bac"/>
</dbReference>
<protein>
    <recommendedName>
        <fullName evidence="3">histidine kinase</fullName>
        <ecNumber evidence="3">2.7.13.3</ecNumber>
    </recommendedName>
</protein>
<evidence type="ECO:0000256" key="9">
    <source>
        <dbReference type="ARBA" id="ARBA00023012"/>
    </source>
</evidence>
<evidence type="ECO:0000259" key="12">
    <source>
        <dbReference type="PROSITE" id="PS50885"/>
    </source>
</evidence>
<dbReference type="Proteomes" id="UP000219072">
    <property type="component" value="Unassembled WGS sequence"/>
</dbReference>
<evidence type="ECO:0000256" key="10">
    <source>
        <dbReference type="SAM" id="MobiDB-lite"/>
    </source>
</evidence>
<dbReference type="OrthoDB" id="4652229at2"/>
<dbReference type="InterPro" id="IPR050428">
    <property type="entry name" value="TCS_sensor_his_kinase"/>
</dbReference>
<evidence type="ECO:0000256" key="8">
    <source>
        <dbReference type="ARBA" id="ARBA00022989"/>
    </source>
</evidence>
<evidence type="ECO:0000256" key="11">
    <source>
        <dbReference type="SAM" id="Phobius"/>
    </source>
</evidence>
<dbReference type="PANTHER" id="PTHR45436:SF5">
    <property type="entry name" value="SENSOR HISTIDINE KINASE TRCS"/>
    <property type="match status" value="1"/>
</dbReference>
<dbReference type="GO" id="GO:0000160">
    <property type="term" value="P:phosphorelay signal transduction system"/>
    <property type="evidence" value="ECO:0007669"/>
    <property type="project" value="UniProtKB-KW"/>
</dbReference>
<keyword evidence="4" id="KW-0597">Phosphoprotein</keyword>